<evidence type="ECO:0000313" key="1">
    <source>
        <dbReference type="EMBL" id="ABW29544.1"/>
    </source>
</evidence>
<sequence length="502" mass="55732">MTGPLQHTLKALQTFLDTPLEELIDSSASTSAHVLSLFHRVAQTVPAYHDFLQQQGVDPKQIQTLEDFATLPLTTKDNYLRQFPLPHLCRDGKLETCDMIAVSSGSTGEPTFWPRFISDEYQISTRFEQIFVDSFAADQKRTLAVVCFALGTWVGGMYTANCCRHLASKGYPLTVITPGNNTTEILRVVQTLGPMFDQVVLLGYPPFLKDVIDTGLAAGIPWPQYHLKWVMAGEVFSEAWRDLVGTRVGSTSPCFDSASLYGTADAGVLGNETPLSICIRRFLADHPTIAAELLGESRLPTLVQYDPKSRYFEVTDEGTLLFSGDNGIPLIRYHICDRGGIIPYDQMLAFLKARGFDAISTLQQQGHTPVRPLPFVYVFGRSHFTVSFFGANIYPENVTVGLEQPEICDWVTGKFVMQVQTDADQNSHLVIDVELAPGEAASPARTDAIAAPVLHQLRRLNSEFANYVPVNYQMPQIYLRPNGDPAYFPIGVKHRYTRPTAS</sequence>
<dbReference type="PANTHER" id="PTHR43845:SF1">
    <property type="entry name" value="BLR5969 PROTEIN"/>
    <property type="match status" value="1"/>
</dbReference>
<dbReference type="EMBL" id="CP000828">
    <property type="protein sequence ID" value="ABW29544.1"/>
    <property type="molecule type" value="Genomic_DNA"/>
</dbReference>
<evidence type="ECO:0000313" key="2">
    <source>
        <dbReference type="Proteomes" id="UP000000268"/>
    </source>
</evidence>
<proteinExistence type="predicted"/>
<name>B0BZA0_ACAM1</name>
<dbReference type="eggNOG" id="COG1541">
    <property type="taxonomic scope" value="Bacteria"/>
</dbReference>
<dbReference type="HOGENOM" id="CLU_535023_0_0_3"/>
<dbReference type="Gene3D" id="3.40.50.12780">
    <property type="entry name" value="N-terminal domain of ligase-like"/>
    <property type="match status" value="1"/>
</dbReference>
<protein>
    <recommendedName>
        <fullName evidence="3">Phenylacetate-CoA ligase</fullName>
    </recommendedName>
</protein>
<dbReference type="PANTHER" id="PTHR43845">
    <property type="entry name" value="BLR5969 PROTEIN"/>
    <property type="match status" value="1"/>
</dbReference>
<dbReference type="Proteomes" id="UP000000268">
    <property type="component" value="Chromosome"/>
</dbReference>
<evidence type="ECO:0008006" key="3">
    <source>
        <dbReference type="Google" id="ProtNLM"/>
    </source>
</evidence>
<dbReference type="InterPro" id="IPR042099">
    <property type="entry name" value="ANL_N_sf"/>
</dbReference>
<dbReference type="OrthoDB" id="568480at2"/>
<dbReference type="RefSeq" id="WP_012164853.1">
    <property type="nucleotide sequence ID" value="NC_009925.1"/>
</dbReference>
<dbReference type="SUPFAM" id="SSF56801">
    <property type="entry name" value="Acetyl-CoA synthetase-like"/>
    <property type="match status" value="1"/>
</dbReference>
<dbReference type="STRING" id="329726.AM1_4570"/>
<organism evidence="1 2">
    <name type="scientific">Acaryochloris marina (strain MBIC 11017)</name>
    <dbReference type="NCBI Taxonomy" id="329726"/>
    <lineage>
        <taxon>Bacteria</taxon>
        <taxon>Bacillati</taxon>
        <taxon>Cyanobacteriota</taxon>
        <taxon>Cyanophyceae</taxon>
        <taxon>Acaryochloridales</taxon>
        <taxon>Acaryochloridaceae</taxon>
        <taxon>Acaryochloris</taxon>
    </lineage>
</organism>
<keyword evidence="2" id="KW-1185">Reference proteome</keyword>
<dbReference type="KEGG" id="amr:AM1_4570"/>
<accession>B0BZA0</accession>
<dbReference type="AlphaFoldDB" id="B0BZA0"/>
<gene>
    <name evidence="1" type="ordered locus">AM1_4570</name>
</gene>
<reference evidence="1 2" key="1">
    <citation type="journal article" date="2008" name="Proc. Natl. Acad. Sci. U.S.A.">
        <title>Niche adaptation and genome expansion in the chlorophyll d-producing cyanobacterium Acaryochloris marina.</title>
        <authorList>
            <person name="Swingley W.D."/>
            <person name="Chen M."/>
            <person name="Cheung P.C."/>
            <person name="Conrad A.L."/>
            <person name="Dejesa L.C."/>
            <person name="Hao J."/>
            <person name="Honchak B.M."/>
            <person name="Karbach L.E."/>
            <person name="Kurdoglu A."/>
            <person name="Lahiri S."/>
            <person name="Mastrian S.D."/>
            <person name="Miyashita H."/>
            <person name="Page L."/>
            <person name="Ramakrishna P."/>
            <person name="Satoh S."/>
            <person name="Sattley W.M."/>
            <person name="Shimada Y."/>
            <person name="Taylor H.L."/>
            <person name="Tomo T."/>
            <person name="Tsuchiya T."/>
            <person name="Wang Z.T."/>
            <person name="Raymond J."/>
            <person name="Mimuro M."/>
            <person name="Blankenship R.E."/>
            <person name="Touchman J.W."/>
        </authorList>
    </citation>
    <scope>NUCLEOTIDE SEQUENCE [LARGE SCALE GENOMIC DNA]</scope>
    <source>
        <strain evidence="2">MBIC 11017</strain>
    </source>
</reference>